<dbReference type="PANTHER" id="PTHR10907">
    <property type="entry name" value="REGUCALCIN"/>
    <property type="match status" value="1"/>
</dbReference>
<dbReference type="EMBL" id="JACCFJ010000001">
    <property type="protein sequence ID" value="NYI86303.1"/>
    <property type="molecule type" value="Genomic_DNA"/>
</dbReference>
<name>A0A853AUF3_9PSEU</name>
<dbReference type="PRINTS" id="PR01790">
    <property type="entry name" value="SMP30FAMILY"/>
</dbReference>
<dbReference type="Pfam" id="PF08450">
    <property type="entry name" value="SGL"/>
    <property type="match status" value="1"/>
</dbReference>
<feature type="domain" description="SMP-30/Gluconolactonase/LRE-like region" evidence="2">
    <location>
        <begin position="14"/>
        <end position="244"/>
    </location>
</feature>
<sequence length="274" mass="28896">MQVDSAVLAAARSGRAPTWDVGTDSLLWVDQPARSAHRFVPGRADHAMELPQEVSAAKPRSHGGLVLHMTGGIAVFDSTGTHRNWLVYWARDGVQAGATGVDAKGRLWATTLGEGGWLARVTGDGSARVAIADLPAAHGLAWSPDHTRLYLVDGAERRVDVLDFDLDAGSVGERRALCEVDGEPGGLAVDSDGRLWLAVRDRGEVRCYTADGTLDRTIALPVQRPTDCCFGGPELTDLYITSATDGVADPTETDGAVLVVPGLATGQRPCSFSG</sequence>
<dbReference type="RefSeq" id="WP_343050387.1">
    <property type="nucleotide sequence ID" value="NZ_BAABFH010000001.1"/>
</dbReference>
<reference evidence="3 4" key="1">
    <citation type="submission" date="2020-07" db="EMBL/GenBank/DDBJ databases">
        <title>Sequencing the genomes of 1000 actinobacteria strains.</title>
        <authorList>
            <person name="Klenk H.-P."/>
        </authorList>
    </citation>
    <scope>NUCLEOTIDE SEQUENCE [LARGE SCALE GENOMIC DNA]</scope>
    <source>
        <strain evidence="3 4">DSM 44065</strain>
    </source>
</reference>
<dbReference type="InterPro" id="IPR005511">
    <property type="entry name" value="SMP-30"/>
</dbReference>
<dbReference type="GO" id="GO:0004341">
    <property type="term" value="F:gluconolactonase activity"/>
    <property type="evidence" value="ECO:0007669"/>
    <property type="project" value="TreeGrafter"/>
</dbReference>
<comment type="caution">
    <text evidence="3">The sequence shown here is derived from an EMBL/GenBank/DDBJ whole genome shotgun (WGS) entry which is preliminary data.</text>
</comment>
<dbReference type="Proteomes" id="UP000587002">
    <property type="component" value="Unassembled WGS sequence"/>
</dbReference>
<keyword evidence="4" id="KW-1185">Reference proteome</keyword>
<comment type="similarity">
    <text evidence="1">Belongs to the SMP-30/CGR1 family.</text>
</comment>
<evidence type="ECO:0000313" key="3">
    <source>
        <dbReference type="EMBL" id="NYI86303.1"/>
    </source>
</evidence>
<dbReference type="InterPro" id="IPR011042">
    <property type="entry name" value="6-blade_b-propeller_TolB-like"/>
</dbReference>
<evidence type="ECO:0000256" key="1">
    <source>
        <dbReference type="ARBA" id="ARBA00008853"/>
    </source>
</evidence>
<dbReference type="AlphaFoldDB" id="A0A853AUF3"/>
<evidence type="ECO:0000259" key="2">
    <source>
        <dbReference type="Pfam" id="PF08450"/>
    </source>
</evidence>
<gene>
    <name evidence="3" type="ORF">HNR68_004933</name>
</gene>
<protein>
    <submittedName>
        <fullName evidence="3">Sugar lactone lactonase YvrE</fullName>
    </submittedName>
</protein>
<evidence type="ECO:0000313" key="4">
    <source>
        <dbReference type="Proteomes" id="UP000587002"/>
    </source>
</evidence>
<dbReference type="PANTHER" id="PTHR10907:SF47">
    <property type="entry name" value="REGUCALCIN"/>
    <property type="match status" value="1"/>
</dbReference>
<dbReference type="SUPFAM" id="SSF63829">
    <property type="entry name" value="Calcium-dependent phosphotriesterase"/>
    <property type="match status" value="1"/>
</dbReference>
<dbReference type="InterPro" id="IPR013658">
    <property type="entry name" value="SGL"/>
</dbReference>
<dbReference type="Gene3D" id="2.120.10.30">
    <property type="entry name" value="TolB, C-terminal domain"/>
    <property type="match status" value="1"/>
</dbReference>
<dbReference type="GO" id="GO:0019853">
    <property type="term" value="P:L-ascorbic acid biosynthetic process"/>
    <property type="evidence" value="ECO:0007669"/>
    <property type="project" value="TreeGrafter"/>
</dbReference>
<organism evidence="3 4">
    <name type="scientific">Saccharopolyspora hordei</name>
    <dbReference type="NCBI Taxonomy" id="1838"/>
    <lineage>
        <taxon>Bacteria</taxon>
        <taxon>Bacillati</taxon>
        <taxon>Actinomycetota</taxon>
        <taxon>Actinomycetes</taxon>
        <taxon>Pseudonocardiales</taxon>
        <taxon>Pseudonocardiaceae</taxon>
        <taxon>Saccharopolyspora</taxon>
    </lineage>
</organism>
<accession>A0A853AUF3</accession>
<dbReference type="GO" id="GO:0005509">
    <property type="term" value="F:calcium ion binding"/>
    <property type="evidence" value="ECO:0007669"/>
    <property type="project" value="TreeGrafter"/>
</dbReference>
<proteinExistence type="inferred from homology"/>